<dbReference type="SUPFAM" id="SSF53790">
    <property type="entry name" value="Tetrapyrrole methylase"/>
    <property type="match status" value="1"/>
</dbReference>
<dbReference type="InterPro" id="IPR014776">
    <property type="entry name" value="4pyrrole_Mease_sub2"/>
</dbReference>
<dbReference type="HOGENOM" id="CLU_044779_4_1_4"/>
<protein>
    <submittedName>
        <fullName evidence="1">Putative methyltransferase</fullName>
    </submittedName>
</protein>
<dbReference type="CDD" id="cd11649">
    <property type="entry name" value="RsmI_like"/>
    <property type="match status" value="1"/>
</dbReference>
<dbReference type="InterPro" id="IPR014777">
    <property type="entry name" value="4pyrrole_Mease_sub1"/>
</dbReference>
<dbReference type="PIRSF" id="PIRSF005917">
    <property type="entry name" value="MTase_YraL"/>
    <property type="match status" value="1"/>
</dbReference>
<dbReference type="eggNOG" id="COG0313">
    <property type="taxonomic scope" value="Bacteria"/>
</dbReference>
<keyword evidence="1" id="KW-0489">Methyltransferase</keyword>
<dbReference type="EMBL" id="CP003803">
    <property type="protein sequence ID" value="AGF47017.1"/>
    <property type="molecule type" value="Genomic_DNA"/>
</dbReference>
<dbReference type="AlphaFoldDB" id="M1LMR3"/>
<dbReference type="RefSeq" id="WP_015396428.1">
    <property type="nucleotide sequence ID" value="NC_020294.1"/>
</dbReference>
<dbReference type="Gene3D" id="3.40.1010.10">
    <property type="entry name" value="Cobalt-precorrin-4 Transmethylase, Domain 1"/>
    <property type="match status" value="1"/>
</dbReference>
<organism evidence="1 2">
    <name type="scientific">Candidatus Kinetoplastidibacterium desouzai TCC079E</name>
    <dbReference type="NCBI Taxonomy" id="1208919"/>
    <lineage>
        <taxon>Bacteria</taxon>
        <taxon>Pseudomonadati</taxon>
        <taxon>Pseudomonadota</taxon>
        <taxon>Betaproteobacteria</taxon>
        <taxon>Candidatus Kinetoplastidibacterium</taxon>
    </lineage>
</organism>
<keyword evidence="2" id="KW-1185">Reference proteome</keyword>
<accession>M1LMR3</accession>
<evidence type="ECO:0000313" key="1">
    <source>
        <dbReference type="EMBL" id="AGF47017.1"/>
    </source>
</evidence>
<keyword evidence="1" id="KW-0808">Transferase</keyword>
<proteinExistence type="predicted"/>
<dbReference type="PANTHER" id="PTHR46111:SF2">
    <property type="entry name" value="SAM-DEPENDENT METHYLTRANSFERASE"/>
    <property type="match status" value="1"/>
</dbReference>
<evidence type="ECO:0000313" key="2">
    <source>
        <dbReference type="Proteomes" id="UP000011547"/>
    </source>
</evidence>
<dbReference type="GO" id="GO:0032259">
    <property type="term" value="P:methylation"/>
    <property type="evidence" value="ECO:0007669"/>
    <property type="project" value="UniProtKB-KW"/>
</dbReference>
<dbReference type="InterPro" id="IPR008189">
    <property type="entry name" value="rRNA_ssu_MeTfrase_I"/>
</dbReference>
<dbReference type="KEGG" id="kde:CDSE_0749"/>
<dbReference type="STRING" id="1208919.CDSE_0749"/>
<dbReference type="Gene3D" id="3.30.950.10">
    <property type="entry name" value="Methyltransferase, Cobalt-precorrin-4 Transmethylase, Domain 2"/>
    <property type="match status" value="1"/>
</dbReference>
<dbReference type="PATRIC" id="fig|1208919.3.peg.457"/>
<dbReference type="InterPro" id="IPR035996">
    <property type="entry name" value="4pyrrol_Methylase_sf"/>
</dbReference>
<dbReference type="Proteomes" id="UP000011547">
    <property type="component" value="Chromosome"/>
</dbReference>
<gene>
    <name evidence="1" type="ORF">CDSE_0749</name>
</gene>
<dbReference type="GO" id="GO:0008168">
    <property type="term" value="F:methyltransferase activity"/>
    <property type="evidence" value="ECO:0007669"/>
    <property type="project" value="UniProtKB-KW"/>
</dbReference>
<dbReference type="PANTHER" id="PTHR46111">
    <property type="entry name" value="RIBOSOMAL RNA SMALL SUBUNIT METHYLTRANSFERASE I"/>
    <property type="match status" value="1"/>
</dbReference>
<sequence>MIETLHLIPVSIGNQPLDFWLPEKTITIASNIKTYIAENAKTARCFLQSIKVKHAINEVEIHTLNEKTNITEIKKWLLNSKEKNMGLVSEAGCPAIADPGAIVVRTAHVMGISVRPWVGPSSIILSLMASGLNGQNFVFRGYPPKQPHERKTKITLWEKESIFNNQTQIMIETPYRNIHLYNDLINNLKKNTHLCIASLVNSQEELIKTRTIKEWKGLDAPNIDKKPTIFLYCGNYT</sequence>
<reference evidence="1 2" key="1">
    <citation type="journal article" date="2013" name="Genome Biol. Evol.">
        <title>Genome evolution and phylogenomic analysis of candidatus kinetoplastibacterium, the betaproteobacterial endosymbionts of strigomonas and angomonas.</title>
        <authorList>
            <person name="Alves J.M."/>
            <person name="Serrano M.G."/>
            <person name="Maia da Silva F."/>
            <person name="Voegtly L.J."/>
            <person name="Matveyev A.V."/>
            <person name="Teixeira M.M."/>
            <person name="Camargo E.P."/>
            <person name="Buck G.A."/>
        </authorList>
    </citation>
    <scope>NUCLEOTIDE SEQUENCE [LARGE SCALE GENOMIC DNA]</scope>
    <source>
        <strain evidence="1 2">TCC079E</strain>
    </source>
</reference>
<name>M1LMR3_9PROT</name>
<dbReference type="OrthoDB" id="7061662at2"/>